<dbReference type="AlphaFoldDB" id="A0A2A9MIM7"/>
<evidence type="ECO:0000256" key="2">
    <source>
        <dbReference type="SAM" id="Phobius"/>
    </source>
</evidence>
<evidence type="ECO:0000256" key="1">
    <source>
        <dbReference type="SAM" id="MobiDB-lite"/>
    </source>
</evidence>
<protein>
    <recommendedName>
        <fullName evidence="5">Transmembrane protein</fullName>
    </recommendedName>
</protein>
<dbReference type="OrthoDB" id="332060at2759"/>
<accession>A0A2A9MIM7</accession>
<keyword evidence="2" id="KW-1133">Transmembrane helix</keyword>
<sequence length="417" mass="46116">MLVWRTRLVQGICGGGQHSCTRRAVYLFELYCIYLSSLCSLLPMLARHVSIRFAVFTVTVLGHVNGLAGTHNEDERGFGGGSGATVRHDVPNLKHDGYRVSATLTSEATAATSTSDGTTAVVEDSGDKNNTGEIEAAPRLLHEKARNGKTKRNRRRLAYAAGVAAGVLLGVLVFRKARRWHREKEDRNVAMAATYLHAAQDATNRIAKAISKAKRDAQYFIPHARNAEVWHKGTPREAVERKMREDLEALVGMLEREGDAVAAAHKELRDATDAVPYEMWSRGQSLLTQEEVAEAAEHGRLSEARHFWRHFAPAGKELRESLIPQVMRLKTEVEEARRTRSPNLTSLLEQLKEAKNTRTARRVDTYLGSVVGKLPDVVHMQPEDAEVAIGGFGPSPMEPAYVRLAKSKFVGLRRGAS</sequence>
<feature type="compositionally biased region" description="Low complexity" evidence="1">
    <location>
        <begin position="109"/>
        <end position="120"/>
    </location>
</feature>
<evidence type="ECO:0008006" key="5">
    <source>
        <dbReference type="Google" id="ProtNLM"/>
    </source>
</evidence>
<dbReference type="Proteomes" id="UP000224006">
    <property type="component" value="Chromosome V"/>
</dbReference>
<dbReference type="GeneID" id="40311057"/>
<feature type="region of interest" description="Disordered" evidence="1">
    <location>
        <begin position="109"/>
        <end position="132"/>
    </location>
</feature>
<evidence type="ECO:0000313" key="3">
    <source>
        <dbReference type="EMBL" id="PFH35242.1"/>
    </source>
</evidence>
<dbReference type="VEuPathDB" id="ToxoDB:BESB_061290"/>
<keyword evidence="2" id="KW-0812">Transmembrane</keyword>
<proteinExistence type="predicted"/>
<name>A0A2A9MIM7_BESBE</name>
<organism evidence="3 4">
    <name type="scientific">Besnoitia besnoiti</name>
    <name type="common">Apicomplexan protozoan</name>
    <dbReference type="NCBI Taxonomy" id="94643"/>
    <lineage>
        <taxon>Eukaryota</taxon>
        <taxon>Sar</taxon>
        <taxon>Alveolata</taxon>
        <taxon>Apicomplexa</taxon>
        <taxon>Conoidasida</taxon>
        <taxon>Coccidia</taxon>
        <taxon>Eucoccidiorida</taxon>
        <taxon>Eimeriorina</taxon>
        <taxon>Sarcocystidae</taxon>
        <taxon>Besnoitia</taxon>
    </lineage>
</organism>
<dbReference type="KEGG" id="bbes:BESB_061290"/>
<keyword evidence="4" id="KW-1185">Reference proteome</keyword>
<dbReference type="EMBL" id="NWUJ01000005">
    <property type="protein sequence ID" value="PFH35242.1"/>
    <property type="molecule type" value="Genomic_DNA"/>
</dbReference>
<keyword evidence="2" id="KW-0472">Membrane</keyword>
<dbReference type="RefSeq" id="XP_029219251.1">
    <property type="nucleotide sequence ID" value="XM_029364543.1"/>
</dbReference>
<evidence type="ECO:0000313" key="4">
    <source>
        <dbReference type="Proteomes" id="UP000224006"/>
    </source>
</evidence>
<gene>
    <name evidence="3" type="ORF">BESB_061290</name>
</gene>
<feature type="transmembrane region" description="Helical" evidence="2">
    <location>
        <begin position="157"/>
        <end position="174"/>
    </location>
</feature>
<reference evidence="3 4" key="1">
    <citation type="submission" date="2017-09" db="EMBL/GenBank/DDBJ databases">
        <title>Genome sequencing of Besnoitia besnoiti strain Bb-Ger1.</title>
        <authorList>
            <person name="Schares G."/>
            <person name="Venepally P."/>
            <person name="Lorenzi H.A."/>
        </authorList>
    </citation>
    <scope>NUCLEOTIDE SEQUENCE [LARGE SCALE GENOMIC DNA]</scope>
    <source>
        <strain evidence="3 4">Bb-Ger1</strain>
    </source>
</reference>
<comment type="caution">
    <text evidence="3">The sequence shown here is derived from an EMBL/GenBank/DDBJ whole genome shotgun (WGS) entry which is preliminary data.</text>
</comment>